<feature type="transmembrane region" description="Helical" evidence="1">
    <location>
        <begin position="65"/>
        <end position="85"/>
    </location>
</feature>
<feature type="transmembrane region" description="Helical" evidence="1">
    <location>
        <begin position="21"/>
        <end position="45"/>
    </location>
</feature>
<proteinExistence type="predicted"/>
<dbReference type="RefSeq" id="WP_139072693.1">
    <property type="nucleotide sequence ID" value="NZ_CP040899.1"/>
</dbReference>
<organism evidence="2 3">
    <name type="scientific">Georgenia wutianyii</name>
    <dbReference type="NCBI Taxonomy" id="2585135"/>
    <lineage>
        <taxon>Bacteria</taxon>
        <taxon>Bacillati</taxon>
        <taxon>Actinomycetota</taxon>
        <taxon>Actinomycetes</taxon>
        <taxon>Micrococcales</taxon>
        <taxon>Bogoriellaceae</taxon>
        <taxon>Georgenia</taxon>
    </lineage>
</organism>
<protein>
    <submittedName>
        <fullName evidence="2">Uncharacterized protein</fullName>
    </submittedName>
</protein>
<reference evidence="2 3" key="1">
    <citation type="submission" date="2019-05" db="EMBL/GenBank/DDBJ databases">
        <title>Georgenia *** sp. nov., and Georgenia *** sp. nov., isolated from the intestinal contents of plateau pika (Ochotona curzoniae) in the Qinghai-Tibet plateau of China.</title>
        <authorList>
            <person name="Tian Z."/>
        </authorList>
    </citation>
    <scope>NUCLEOTIDE SEQUENCE [LARGE SCALE GENOMIC DNA]</scope>
    <source>
        <strain evidence="2 3">Z294</strain>
    </source>
</reference>
<keyword evidence="1" id="KW-0812">Transmembrane</keyword>
<evidence type="ECO:0000313" key="3">
    <source>
        <dbReference type="Proteomes" id="UP000313948"/>
    </source>
</evidence>
<keyword evidence="3" id="KW-1185">Reference proteome</keyword>
<dbReference type="EMBL" id="CP040899">
    <property type="protein sequence ID" value="QDB78594.1"/>
    <property type="molecule type" value="Genomic_DNA"/>
</dbReference>
<evidence type="ECO:0000256" key="1">
    <source>
        <dbReference type="SAM" id="Phobius"/>
    </source>
</evidence>
<accession>A0ABX5VJQ0</accession>
<keyword evidence="1" id="KW-1133">Transmembrane helix</keyword>
<name>A0ABX5VJQ0_9MICO</name>
<evidence type="ECO:0000313" key="2">
    <source>
        <dbReference type="EMBL" id="QDB78594.1"/>
    </source>
</evidence>
<gene>
    <name evidence="2" type="ORF">FE251_03770</name>
</gene>
<sequence>MGIETDLERCTQLIPPAKRSLTAGIVILLAGAIVVAYGTDAYLWLTNLAGASAEPGLHAVSLVLNILRLALMPLGAAFVGAAVVIQSVSTLLTARQPAP</sequence>
<dbReference type="Proteomes" id="UP000313948">
    <property type="component" value="Chromosome"/>
</dbReference>
<keyword evidence="1" id="KW-0472">Membrane</keyword>